<dbReference type="InterPro" id="IPR026258">
    <property type="entry name" value="SRP68"/>
</dbReference>
<dbReference type="EMBL" id="MUJZ01054844">
    <property type="protein sequence ID" value="OTF72753.1"/>
    <property type="molecule type" value="Genomic_DNA"/>
</dbReference>
<sequence length="81" mass="9021">PLIERLDTFIDDPELLSGGNLPFVKFPPEYRAIPAKPLFFDLALNHVKFPNLDEEINANKAQAGQSGLTGMVKGWLGGWRK</sequence>
<evidence type="ECO:0000313" key="2">
    <source>
        <dbReference type="Proteomes" id="UP000194236"/>
    </source>
</evidence>
<proteinExistence type="predicted"/>
<dbReference type="Pfam" id="PF16969">
    <property type="entry name" value="SRP68"/>
    <property type="match status" value="1"/>
</dbReference>
<dbReference type="GO" id="GO:0005047">
    <property type="term" value="F:signal recognition particle binding"/>
    <property type="evidence" value="ECO:0007669"/>
    <property type="project" value="InterPro"/>
</dbReference>
<comment type="caution">
    <text evidence="1">The sequence shown here is derived from an EMBL/GenBank/DDBJ whole genome shotgun (WGS) entry which is preliminary data.</text>
</comment>
<dbReference type="PANTHER" id="PTHR12860:SF0">
    <property type="entry name" value="SIGNAL RECOGNITION PARTICLE SUBUNIT SRP68"/>
    <property type="match status" value="1"/>
</dbReference>
<accession>A0A1Y3AYQ5</accession>
<dbReference type="GO" id="GO:0008312">
    <property type="term" value="F:7S RNA binding"/>
    <property type="evidence" value="ECO:0007669"/>
    <property type="project" value="InterPro"/>
</dbReference>
<dbReference type="GO" id="GO:0006614">
    <property type="term" value="P:SRP-dependent cotranslational protein targeting to membrane"/>
    <property type="evidence" value="ECO:0007669"/>
    <property type="project" value="InterPro"/>
</dbReference>
<protein>
    <submittedName>
        <fullName evidence="1">Uncharacterized protein</fullName>
    </submittedName>
</protein>
<reference evidence="1 2" key="1">
    <citation type="submission" date="2017-03" db="EMBL/GenBank/DDBJ databases">
        <title>Genome Survey of Euroglyphus maynei.</title>
        <authorList>
            <person name="Arlian L.G."/>
            <person name="Morgan M.S."/>
            <person name="Rider S.D."/>
        </authorList>
    </citation>
    <scope>NUCLEOTIDE SEQUENCE [LARGE SCALE GENOMIC DNA]</scope>
    <source>
        <strain evidence="1">Arlian Lab</strain>
        <tissue evidence="1">Whole body</tissue>
    </source>
</reference>
<dbReference type="GO" id="GO:0030942">
    <property type="term" value="F:endoplasmic reticulum signal peptide binding"/>
    <property type="evidence" value="ECO:0007669"/>
    <property type="project" value="InterPro"/>
</dbReference>
<feature type="non-terminal residue" evidence="1">
    <location>
        <position position="1"/>
    </location>
</feature>
<keyword evidence="2" id="KW-1185">Reference proteome</keyword>
<organism evidence="1 2">
    <name type="scientific">Euroglyphus maynei</name>
    <name type="common">Mayne's house dust mite</name>
    <dbReference type="NCBI Taxonomy" id="6958"/>
    <lineage>
        <taxon>Eukaryota</taxon>
        <taxon>Metazoa</taxon>
        <taxon>Ecdysozoa</taxon>
        <taxon>Arthropoda</taxon>
        <taxon>Chelicerata</taxon>
        <taxon>Arachnida</taxon>
        <taxon>Acari</taxon>
        <taxon>Acariformes</taxon>
        <taxon>Sarcoptiformes</taxon>
        <taxon>Astigmata</taxon>
        <taxon>Psoroptidia</taxon>
        <taxon>Analgoidea</taxon>
        <taxon>Pyroglyphidae</taxon>
        <taxon>Pyroglyphinae</taxon>
        <taxon>Euroglyphus</taxon>
    </lineage>
</organism>
<dbReference type="PANTHER" id="PTHR12860">
    <property type="entry name" value="SIGNAL RECOGNITION PARTICLE 68 KDA PROTEIN"/>
    <property type="match status" value="1"/>
</dbReference>
<dbReference type="GO" id="GO:0005786">
    <property type="term" value="C:signal recognition particle, endoplasmic reticulum targeting"/>
    <property type="evidence" value="ECO:0007669"/>
    <property type="project" value="InterPro"/>
</dbReference>
<dbReference type="OrthoDB" id="10255118at2759"/>
<evidence type="ECO:0000313" key="1">
    <source>
        <dbReference type="EMBL" id="OTF72753.1"/>
    </source>
</evidence>
<gene>
    <name evidence="1" type="ORF">BLA29_002835</name>
</gene>
<dbReference type="AlphaFoldDB" id="A0A1Y3AYQ5"/>
<name>A0A1Y3AYQ5_EURMA</name>
<dbReference type="Proteomes" id="UP000194236">
    <property type="component" value="Unassembled WGS sequence"/>
</dbReference>